<dbReference type="PANTHER" id="PTHR21098">
    <property type="entry name" value="RIBOFLAVIN SYNTHASE ALPHA CHAIN"/>
    <property type="match status" value="1"/>
</dbReference>
<dbReference type="SUPFAM" id="SSF63380">
    <property type="entry name" value="Riboflavin synthase domain-like"/>
    <property type="match status" value="2"/>
</dbReference>
<organism evidence="12 13">
    <name type="scientific">Halovibrio salipaludis</name>
    <dbReference type="NCBI Taxonomy" id="2032626"/>
    <lineage>
        <taxon>Bacteria</taxon>
        <taxon>Pseudomonadati</taxon>
        <taxon>Pseudomonadota</taxon>
        <taxon>Gammaproteobacteria</taxon>
        <taxon>Oceanospirillales</taxon>
        <taxon>Halomonadaceae</taxon>
        <taxon>Halovibrio</taxon>
    </lineage>
</organism>
<evidence type="ECO:0000256" key="4">
    <source>
        <dbReference type="ARBA" id="ARBA00012827"/>
    </source>
</evidence>
<dbReference type="NCBIfam" id="NF006767">
    <property type="entry name" value="PRK09289.1"/>
    <property type="match status" value="1"/>
</dbReference>
<dbReference type="GO" id="GO:0009231">
    <property type="term" value="P:riboflavin biosynthetic process"/>
    <property type="evidence" value="ECO:0007669"/>
    <property type="project" value="UniProtKB-KW"/>
</dbReference>
<evidence type="ECO:0000256" key="1">
    <source>
        <dbReference type="ARBA" id="ARBA00000968"/>
    </source>
</evidence>
<evidence type="ECO:0000256" key="6">
    <source>
        <dbReference type="ARBA" id="ARBA00022619"/>
    </source>
</evidence>
<dbReference type="OrthoDB" id="9788537at2"/>
<evidence type="ECO:0000256" key="3">
    <source>
        <dbReference type="ARBA" id="ARBA00004887"/>
    </source>
</evidence>
<dbReference type="AlphaFoldDB" id="A0A2A2F9T2"/>
<gene>
    <name evidence="12" type="ORF">CK501_07320</name>
</gene>
<protein>
    <recommendedName>
        <fullName evidence="5 9">Riboflavin synthase</fullName>
        <ecNumber evidence="4 9">2.5.1.9</ecNumber>
    </recommendedName>
</protein>
<evidence type="ECO:0000256" key="5">
    <source>
        <dbReference type="ARBA" id="ARBA00013950"/>
    </source>
</evidence>
<evidence type="ECO:0000259" key="11">
    <source>
        <dbReference type="PROSITE" id="PS51177"/>
    </source>
</evidence>
<dbReference type="CDD" id="cd00402">
    <property type="entry name" value="Riboflavin_synthase_like"/>
    <property type="match status" value="1"/>
</dbReference>
<dbReference type="PANTHER" id="PTHR21098:SF0">
    <property type="entry name" value="RIBOFLAVIN SYNTHASE"/>
    <property type="match status" value="1"/>
</dbReference>
<dbReference type="GO" id="GO:0004746">
    <property type="term" value="F:riboflavin synthase activity"/>
    <property type="evidence" value="ECO:0007669"/>
    <property type="project" value="UniProtKB-UniRule"/>
</dbReference>
<name>A0A2A2F9T2_9GAMM</name>
<dbReference type="NCBIfam" id="NF009566">
    <property type="entry name" value="PRK13020.1"/>
    <property type="match status" value="1"/>
</dbReference>
<dbReference type="InterPro" id="IPR026017">
    <property type="entry name" value="Lumazine-bd_dom"/>
</dbReference>
<feature type="repeat" description="Lumazine-binding" evidence="10">
    <location>
        <begin position="1"/>
        <end position="99"/>
    </location>
</feature>
<dbReference type="PIRSF" id="PIRSF000498">
    <property type="entry name" value="Riboflavin_syn_A"/>
    <property type="match status" value="1"/>
</dbReference>
<dbReference type="InterPro" id="IPR023366">
    <property type="entry name" value="ATP_synth_asu-like_sf"/>
</dbReference>
<evidence type="ECO:0000256" key="10">
    <source>
        <dbReference type="PROSITE-ProRule" id="PRU00524"/>
    </source>
</evidence>
<dbReference type="Gene3D" id="2.40.30.20">
    <property type="match status" value="2"/>
</dbReference>
<dbReference type="Pfam" id="PF00677">
    <property type="entry name" value="Lum_binding"/>
    <property type="match status" value="2"/>
</dbReference>
<accession>A0A2A2F9T2</accession>
<comment type="catalytic activity">
    <reaction evidence="1">
        <text>2 6,7-dimethyl-8-(1-D-ribityl)lumazine + H(+) = 5-amino-6-(D-ribitylamino)uracil + riboflavin</text>
        <dbReference type="Rhea" id="RHEA:20772"/>
        <dbReference type="ChEBI" id="CHEBI:15378"/>
        <dbReference type="ChEBI" id="CHEBI:15934"/>
        <dbReference type="ChEBI" id="CHEBI:57986"/>
        <dbReference type="ChEBI" id="CHEBI:58201"/>
        <dbReference type="EC" id="2.5.1.9"/>
    </reaction>
</comment>
<dbReference type="InterPro" id="IPR001783">
    <property type="entry name" value="Lumazine-bd"/>
</dbReference>
<evidence type="ECO:0000313" key="13">
    <source>
        <dbReference type="Proteomes" id="UP000218896"/>
    </source>
</evidence>
<keyword evidence="6" id="KW-0686">Riboflavin biosynthesis</keyword>
<dbReference type="EC" id="2.5.1.9" evidence="4 9"/>
<keyword evidence="7" id="KW-0808">Transferase</keyword>
<keyword evidence="8" id="KW-0677">Repeat</keyword>
<evidence type="ECO:0000256" key="2">
    <source>
        <dbReference type="ARBA" id="ARBA00002803"/>
    </source>
</evidence>
<feature type="domain" description="Lumazine-binding" evidence="11">
    <location>
        <begin position="1"/>
        <end position="99"/>
    </location>
</feature>
<evidence type="ECO:0000256" key="7">
    <source>
        <dbReference type="ARBA" id="ARBA00022679"/>
    </source>
</evidence>
<feature type="domain" description="Lumazine-binding" evidence="11">
    <location>
        <begin position="100"/>
        <end position="196"/>
    </location>
</feature>
<dbReference type="EMBL" id="NSKD01000002">
    <property type="protein sequence ID" value="PAU81345.1"/>
    <property type="molecule type" value="Genomic_DNA"/>
</dbReference>
<dbReference type="Proteomes" id="UP000218896">
    <property type="component" value="Unassembled WGS sequence"/>
</dbReference>
<feature type="repeat" description="Lumazine-binding" evidence="10">
    <location>
        <begin position="100"/>
        <end position="196"/>
    </location>
</feature>
<proteinExistence type="predicted"/>
<comment type="caution">
    <text evidence="12">The sequence shown here is derived from an EMBL/GenBank/DDBJ whole genome shotgun (WGS) entry which is preliminary data.</text>
</comment>
<reference evidence="12 13" key="1">
    <citation type="submission" date="2017-08" db="EMBL/GenBank/DDBJ databases">
        <title>Halovibrio sewagensis sp. nov., isolated from wastewater of high salinity.</title>
        <authorList>
            <person name="Dong X."/>
            <person name="Zhang G."/>
        </authorList>
    </citation>
    <scope>NUCLEOTIDE SEQUENCE [LARGE SCALE GENOMIC DNA]</scope>
    <source>
        <strain evidence="12 13">YL5-2</strain>
    </source>
</reference>
<keyword evidence="13" id="KW-1185">Reference proteome</keyword>
<dbReference type="NCBIfam" id="TIGR00187">
    <property type="entry name" value="ribE"/>
    <property type="match status" value="1"/>
</dbReference>
<sequence>MFTGIVQGIARVATVERLAGLHRISLRFPENFIDGIAIGASVSINGACLTVTDAWPDRHLAAFDVMMETLRVTTLGELQEGSPVNVERAARIGDEIGGHLLSGHVHCMARVSSIEEPENNRRIAFSVPPAWRPYLISKGYIAVDGASLTVAELTSDGFAVYLIPETLRATRFGTLDEGDQVNIEIDHQTQTIIDTLNRLDLAPRGAD</sequence>
<evidence type="ECO:0000256" key="8">
    <source>
        <dbReference type="ARBA" id="ARBA00022737"/>
    </source>
</evidence>
<comment type="function">
    <text evidence="2">Catalyzes the dismutation of two molecules of 6,7-dimethyl-8-ribityllumazine, resulting in the formation of riboflavin and 5-amino-6-(D-ribitylamino)uracil.</text>
</comment>
<dbReference type="RefSeq" id="WP_095617067.1">
    <property type="nucleotide sequence ID" value="NZ_NSKD01000002.1"/>
</dbReference>
<dbReference type="PROSITE" id="PS51177">
    <property type="entry name" value="LUMAZINE_BIND"/>
    <property type="match status" value="2"/>
</dbReference>
<evidence type="ECO:0000313" key="12">
    <source>
        <dbReference type="EMBL" id="PAU81345.1"/>
    </source>
</evidence>
<evidence type="ECO:0000256" key="9">
    <source>
        <dbReference type="NCBIfam" id="TIGR00187"/>
    </source>
</evidence>
<dbReference type="FunFam" id="2.40.30.20:FF:000003">
    <property type="entry name" value="Riboflavin synthase, alpha subunit"/>
    <property type="match status" value="1"/>
</dbReference>
<comment type="pathway">
    <text evidence="3">Cofactor biosynthesis; riboflavin biosynthesis; riboflavin from 2-hydroxy-3-oxobutyl phosphate and 5-amino-6-(D-ribitylamino)uracil: step 2/2.</text>
</comment>
<dbReference type="InterPro" id="IPR017938">
    <property type="entry name" value="Riboflavin_synthase-like_b-brl"/>
</dbReference>